<dbReference type="Pfam" id="PF15036">
    <property type="entry name" value="IL34"/>
    <property type="match status" value="1"/>
</dbReference>
<evidence type="ECO:0008006" key="4">
    <source>
        <dbReference type="Google" id="ProtNLM"/>
    </source>
</evidence>
<evidence type="ECO:0000313" key="3">
    <source>
        <dbReference type="Proteomes" id="UP000823561"/>
    </source>
</evidence>
<keyword evidence="3" id="KW-1185">Reference proteome</keyword>
<gene>
    <name evidence="2" type="ORF">AALO_G00147670</name>
</gene>
<protein>
    <recommendedName>
        <fullName evidence="4">Interleukin 34</fullName>
    </recommendedName>
</protein>
<proteinExistence type="predicted"/>
<reference evidence="2" key="1">
    <citation type="submission" date="2020-10" db="EMBL/GenBank/DDBJ databases">
        <title>Chromosome-scale genome assembly of the Allis shad, Alosa alosa.</title>
        <authorList>
            <person name="Margot Z."/>
            <person name="Christophe K."/>
            <person name="Cabau C."/>
            <person name="Louis A."/>
            <person name="Berthelot C."/>
            <person name="Parey E."/>
            <person name="Roest Crollius H."/>
            <person name="Montfort J."/>
            <person name="Robinson-Rechavi M."/>
            <person name="Bucao C."/>
            <person name="Bouchez O."/>
            <person name="Gislard M."/>
            <person name="Lluch J."/>
            <person name="Milhes M."/>
            <person name="Lampietro C."/>
            <person name="Lopez Roques C."/>
            <person name="Donnadieu C."/>
            <person name="Braasch I."/>
            <person name="Desvignes T."/>
            <person name="Postlethwait J."/>
            <person name="Bobe J."/>
            <person name="Guiguen Y."/>
        </authorList>
    </citation>
    <scope>NUCLEOTIDE SEQUENCE</scope>
    <source>
        <strain evidence="2">M-15738</strain>
        <tissue evidence="2">Blood</tissue>
    </source>
</reference>
<evidence type="ECO:0000313" key="2">
    <source>
        <dbReference type="EMBL" id="KAG5273101.1"/>
    </source>
</evidence>
<dbReference type="PANTHER" id="PTHR28606:SF1">
    <property type="entry name" value="INTERLEUKIN-34"/>
    <property type="match status" value="1"/>
</dbReference>
<dbReference type="EMBL" id="JADWDJ010000011">
    <property type="protein sequence ID" value="KAG5273101.1"/>
    <property type="molecule type" value="Genomic_DNA"/>
</dbReference>
<dbReference type="AlphaFoldDB" id="A0AAV6GJX6"/>
<dbReference type="GO" id="GO:0005615">
    <property type="term" value="C:extracellular space"/>
    <property type="evidence" value="ECO:0007669"/>
    <property type="project" value="InterPro"/>
</dbReference>
<feature type="signal peptide" evidence="1">
    <location>
        <begin position="1"/>
        <end position="23"/>
    </location>
</feature>
<keyword evidence="1" id="KW-0732">Signal</keyword>
<dbReference type="GO" id="GO:0005157">
    <property type="term" value="F:macrophage colony-stimulating factor receptor binding"/>
    <property type="evidence" value="ECO:0007669"/>
    <property type="project" value="InterPro"/>
</dbReference>
<dbReference type="InterPro" id="IPR038328">
    <property type="entry name" value="IL-34_sf"/>
</dbReference>
<sequence length="207" mass="24147">MARSGAWILGWLFGLVLTQSVSTTEILCGAVKVVNDSLVLKQRVHFMRHNMPINFTIKVHYEEIFKLRNVSRLRRNLQDQGLLDIDLQETWLRVNLGVLKKIRSVLPRNHPSYNYTVGLEELFHKVGVIVQELYDQREPPERIQNIWEALASPLGKQRTEATPKSLLDNCYHTMMCVFQSCFPSVDYCQRSYWRNEKKAQNQGLTQN</sequence>
<dbReference type="Gene3D" id="1.20.1250.80">
    <property type="entry name" value="Interleukin-34"/>
    <property type="match status" value="1"/>
</dbReference>
<comment type="caution">
    <text evidence="2">The sequence shown here is derived from an EMBL/GenBank/DDBJ whole genome shotgun (WGS) entry which is preliminary data.</text>
</comment>
<organism evidence="2 3">
    <name type="scientific">Alosa alosa</name>
    <name type="common">allis shad</name>
    <dbReference type="NCBI Taxonomy" id="278164"/>
    <lineage>
        <taxon>Eukaryota</taxon>
        <taxon>Metazoa</taxon>
        <taxon>Chordata</taxon>
        <taxon>Craniata</taxon>
        <taxon>Vertebrata</taxon>
        <taxon>Euteleostomi</taxon>
        <taxon>Actinopterygii</taxon>
        <taxon>Neopterygii</taxon>
        <taxon>Teleostei</taxon>
        <taxon>Clupei</taxon>
        <taxon>Clupeiformes</taxon>
        <taxon>Clupeoidei</taxon>
        <taxon>Clupeidae</taxon>
        <taxon>Alosa</taxon>
    </lineage>
</organism>
<accession>A0AAV6GJX6</accession>
<dbReference type="GO" id="GO:0045657">
    <property type="term" value="P:positive regulation of monocyte differentiation"/>
    <property type="evidence" value="ECO:0007669"/>
    <property type="project" value="TreeGrafter"/>
</dbReference>
<dbReference type="PANTHER" id="PTHR28606">
    <property type="entry name" value="INTERLEUKIN-34"/>
    <property type="match status" value="1"/>
</dbReference>
<dbReference type="GO" id="GO:0045651">
    <property type="term" value="P:positive regulation of macrophage differentiation"/>
    <property type="evidence" value="ECO:0007669"/>
    <property type="project" value="TreeGrafter"/>
</dbReference>
<dbReference type="GO" id="GO:0008284">
    <property type="term" value="P:positive regulation of cell population proliferation"/>
    <property type="evidence" value="ECO:0007669"/>
    <property type="project" value="InterPro"/>
</dbReference>
<name>A0AAV6GJX6_9TELE</name>
<feature type="chain" id="PRO_5043585610" description="Interleukin 34" evidence="1">
    <location>
        <begin position="24"/>
        <end position="207"/>
    </location>
</feature>
<evidence type="ECO:0000256" key="1">
    <source>
        <dbReference type="SAM" id="SignalP"/>
    </source>
</evidence>
<dbReference type="Proteomes" id="UP000823561">
    <property type="component" value="Chromosome 11"/>
</dbReference>
<dbReference type="InterPro" id="IPR020415">
    <property type="entry name" value="IL-34"/>
</dbReference>